<dbReference type="Proteomes" id="UP000538566">
    <property type="component" value="Unassembled WGS sequence"/>
</dbReference>
<dbReference type="Pfam" id="PF13305">
    <property type="entry name" value="TetR_C_33"/>
    <property type="match status" value="1"/>
</dbReference>
<dbReference type="OrthoDB" id="7223515at2"/>
<keyword evidence="2 4" id="KW-0238">DNA-binding</keyword>
<evidence type="ECO:0000256" key="1">
    <source>
        <dbReference type="ARBA" id="ARBA00023015"/>
    </source>
</evidence>
<dbReference type="InterPro" id="IPR036271">
    <property type="entry name" value="Tet_transcr_reg_TetR-rel_C_sf"/>
</dbReference>
<evidence type="ECO:0000256" key="4">
    <source>
        <dbReference type="PROSITE-ProRule" id="PRU00335"/>
    </source>
</evidence>
<dbReference type="SUPFAM" id="SSF48498">
    <property type="entry name" value="Tetracyclin repressor-like, C-terminal domain"/>
    <property type="match status" value="1"/>
</dbReference>
<evidence type="ECO:0000256" key="2">
    <source>
        <dbReference type="ARBA" id="ARBA00023125"/>
    </source>
</evidence>
<dbReference type="PROSITE" id="PS50977">
    <property type="entry name" value="HTH_TETR_2"/>
    <property type="match status" value="1"/>
</dbReference>
<name>A0A7W7AE21_9SPHN</name>
<dbReference type="SUPFAM" id="SSF46689">
    <property type="entry name" value="Homeodomain-like"/>
    <property type="match status" value="1"/>
</dbReference>
<dbReference type="PANTHER" id="PTHR30055">
    <property type="entry name" value="HTH-TYPE TRANSCRIPTIONAL REGULATOR RUTR"/>
    <property type="match status" value="1"/>
</dbReference>
<evidence type="ECO:0000313" key="6">
    <source>
        <dbReference type="EMBL" id="MBB4615176.1"/>
    </source>
</evidence>
<feature type="DNA-binding region" description="H-T-H motif" evidence="4">
    <location>
        <begin position="33"/>
        <end position="52"/>
    </location>
</feature>
<keyword evidence="3" id="KW-0804">Transcription</keyword>
<dbReference type="GO" id="GO:0000976">
    <property type="term" value="F:transcription cis-regulatory region binding"/>
    <property type="evidence" value="ECO:0007669"/>
    <property type="project" value="TreeGrafter"/>
</dbReference>
<evidence type="ECO:0000313" key="7">
    <source>
        <dbReference type="Proteomes" id="UP000538566"/>
    </source>
</evidence>
<dbReference type="Gene3D" id="1.10.357.10">
    <property type="entry name" value="Tetracycline Repressor, domain 2"/>
    <property type="match status" value="1"/>
</dbReference>
<organism evidence="6 7">
    <name type="scientific">Novosphingobium taihuense</name>
    <dbReference type="NCBI Taxonomy" id="260085"/>
    <lineage>
        <taxon>Bacteria</taxon>
        <taxon>Pseudomonadati</taxon>
        <taxon>Pseudomonadota</taxon>
        <taxon>Alphaproteobacteria</taxon>
        <taxon>Sphingomonadales</taxon>
        <taxon>Sphingomonadaceae</taxon>
        <taxon>Novosphingobium</taxon>
    </lineage>
</organism>
<keyword evidence="1" id="KW-0805">Transcription regulation</keyword>
<dbReference type="RefSeq" id="WP_144906526.1">
    <property type="nucleotide sequence ID" value="NZ_JACHOA010000007.1"/>
</dbReference>
<keyword evidence="7" id="KW-1185">Reference proteome</keyword>
<dbReference type="Pfam" id="PF00440">
    <property type="entry name" value="TetR_N"/>
    <property type="match status" value="1"/>
</dbReference>
<comment type="caution">
    <text evidence="6">The sequence shown here is derived from an EMBL/GenBank/DDBJ whole genome shotgun (WGS) entry which is preliminary data.</text>
</comment>
<feature type="domain" description="HTH tetR-type" evidence="5">
    <location>
        <begin position="10"/>
        <end position="70"/>
    </location>
</feature>
<evidence type="ECO:0000256" key="3">
    <source>
        <dbReference type="ARBA" id="ARBA00023163"/>
    </source>
</evidence>
<gene>
    <name evidence="6" type="ORF">GGR37_003466</name>
</gene>
<evidence type="ECO:0000259" key="5">
    <source>
        <dbReference type="PROSITE" id="PS50977"/>
    </source>
</evidence>
<reference evidence="6 7" key="1">
    <citation type="submission" date="2020-08" db="EMBL/GenBank/DDBJ databases">
        <title>Genomic Encyclopedia of Type Strains, Phase IV (KMG-IV): sequencing the most valuable type-strain genomes for metagenomic binning, comparative biology and taxonomic classification.</title>
        <authorList>
            <person name="Goeker M."/>
        </authorList>
    </citation>
    <scope>NUCLEOTIDE SEQUENCE [LARGE SCALE GENOMIC DNA]</scope>
    <source>
        <strain evidence="6 7">DSM 17507</strain>
    </source>
</reference>
<protein>
    <submittedName>
        <fullName evidence="6">AcrR family transcriptional regulator</fullName>
    </submittedName>
</protein>
<proteinExistence type="predicted"/>
<accession>A0A7W7AE21</accession>
<dbReference type="PANTHER" id="PTHR30055:SF234">
    <property type="entry name" value="HTH-TYPE TRANSCRIPTIONAL REGULATOR BETI"/>
    <property type="match status" value="1"/>
</dbReference>
<dbReference type="AlphaFoldDB" id="A0A7W7AE21"/>
<dbReference type="InterPro" id="IPR050109">
    <property type="entry name" value="HTH-type_TetR-like_transc_reg"/>
</dbReference>
<sequence>MARRSDHSRAELREIIIATGHRHMEEVGFAHFSAREVAKRIGYSIGTIYNVFGSYDSLILAINGRTLALWRDHLERRLAESADGADRLRRAIAAYFEFAAGHRHAWAAIYDFRLPEDTAPPEGYQQQVRAIFEIVIAEVRVALPEDRQGEAEALTRSLLATVHGHCVFAMNGTFAMLGEGAPVEAALQRVQDAVGSSGTC</sequence>
<dbReference type="InterPro" id="IPR025996">
    <property type="entry name" value="MT1864/Rv1816-like_C"/>
</dbReference>
<dbReference type="EMBL" id="JACHOA010000007">
    <property type="protein sequence ID" value="MBB4615176.1"/>
    <property type="molecule type" value="Genomic_DNA"/>
</dbReference>
<dbReference type="InterPro" id="IPR009057">
    <property type="entry name" value="Homeodomain-like_sf"/>
</dbReference>
<dbReference type="InterPro" id="IPR001647">
    <property type="entry name" value="HTH_TetR"/>
</dbReference>
<dbReference type="GO" id="GO:0003700">
    <property type="term" value="F:DNA-binding transcription factor activity"/>
    <property type="evidence" value="ECO:0007669"/>
    <property type="project" value="TreeGrafter"/>
</dbReference>